<feature type="region of interest" description="Disordered" evidence="1">
    <location>
        <begin position="143"/>
        <end position="164"/>
    </location>
</feature>
<dbReference type="Proteomes" id="UP000184275">
    <property type="component" value="Unassembled WGS sequence"/>
</dbReference>
<sequence length="164" mass="19012">MIENLAIFPMYRPPKSSAQTSLFCSLEEQLNRKHPLYVLANKIDWNKFETEFSKRFDDKMGAPNKPIRLMTGLIILKHIRNVSDESVVEQFQENAYYQYFCGERFFSTEQPCDPSELVHFRHMIGEAGMDMILKESILVNDDHDKQGPTGCGTAFRKDSPTREP</sequence>
<feature type="compositionally biased region" description="Basic and acidic residues" evidence="1">
    <location>
        <begin position="155"/>
        <end position="164"/>
    </location>
</feature>
<dbReference type="PANTHER" id="PTHR33803:SF3">
    <property type="entry name" value="BLL1974 PROTEIN"/>
    <property type="match status" value="1"/>
</dbReference>
<feature type="domain" description="Transposase InsH N-terminal" evidence="2">
    <location>
        <begin position="25"/>
        <end position="122"/>
    </location>
</feature>
<evidence type="ECO:0000313" key="3">
    <source>
        <dbReference type="EMBL" id="SHK53894.1"/>
    </source>
</evidence>
<dbReference type="AlphaFoldDB" id="A0A1M6TAG5"/>
<keyword evidence="4" id="KW-1185">Reference proteome</keyword>
<gene>
    <name evidence="3" type="ORF">SAMN05720469_10945</name>
</gene>
<name>A0A1M6TAG5_9BACT</name>
<organism evidence="3 4">
    <name type="scientific">Fibrobacter intestinalis</name>
    <dbReference type="NCBI Taxonomy" id="28122"/>
    <lineage>
        <taxon>Bacteria</taxon>
        <taxon>Pseudomonadati</taxon>
        <taxon>Fibrobacterota</taxon>
        <taxon>Fibrobacteria</taxon>
        <taxon>Fibrobacterales</taxon>
        <taxon>Fibrobacteraceae</taxon>
        <taxon>Fibrobacter</taxon>
    </lineage>
</organism>
<dbReference type="Pfam" id="PF05598">
    <property type="entry name" value="DUF772"/>
    <property type="match status" value="1"/>
</dbReference>
<evidence type="ECO:0000259" key="2">
    <source>
        <dbReference type="Pfam" id="PF05598"/>
    </source>
</evidence>
<dbReference type="EMBL" id="FRAW01000009">
    <property type="protein sequence ID" value="SHK53894.1"/>
    <property type="molecule type" value="Genomic_DNA"/>
</dbReference>
<reference evidence="4" key="1">
    <citation type="submission" date="2016-11" db="EMBL/GenBank/DDBJ databases">
        <authorList>
            <person name="Varghese N."/>
            <person name="Submissions S."/>
        </authorList>
    </citation>
    <scope>NUCLEOTIDE SEQUENCE [LARGE SCALE GENOMIC DNA]</scope>
    <source>
        <strain evidence="4">UWOS</strain>
    </source>
</reference>
<evidence type="ECO:0000313" key="4">
    <source>
        <dbReference type="Proteomes" id="UP000184275"/>
    </source>
</evidence>
<protein>
    <submittedName>
        <fullName evidence="3">Transposase domain</fullName>
    </submittedName>
</protein>
<dbReference type="PANTHER" id="PTHR33803">
    <property type="entry name" value="IS1478 TRANSPOSASE"/>
    <property type="match status" value="1"/>
</dbReference>
<dbReference type="InterPro" id="IPR008490">
    <property type="entry name" value="Transposase_InsH_N"/>
</dbReference>
<proteinExistence type="predicted"/>
<evidence type="ECO:0000256" key="1">
    <source>
        <dbReference type="SAM" id="MobiDB-lite"/>
    </source>
</evidence>
<accession>A0A1M6TAG5</accession>